<accession>A0A5N5KH31</accession>
<feature type="signal peptide" evidence="2">
    <location>
        <begin position="1"/>
        <end position="17"/>
    </location>
</feature>
<proteinExistence type="predicted"/>
<keyword evidence="1" id="KW-0812">Transmembrane</keyword>
<reference evidence="4" key="1">
    <citation type="journal article" date="2019" name="Gigascience">
        <title>De novo genome assembly of the endangered Acer yangbiense, a plant species with extremely small populations endemic to Yunnan Province, China.</title>
        <authorList>
            <person name="Yang J."/>
            <person name="Wariss H.M."/>
            <person name="Tao L."/>
            <person name="Zhang R."/>
            <person name="Yun Q."/>
            <person name="Hollingsworth P."/>
            <person name="Dao Z."/>
            <person name="Luo G."/>
            <person name="Guo H."/>
            <person name="Ma Y."/>
            <person name="Sun W."/>
        </authorList>
    </citation>
    <scope>NUCLEOTIDE SEQUENCE [LARGE SCALE GENOMIC DNA]</scope>
    <source>
        <strain evidence="4">cv. br00</strain>
    </source>
</reference>
<keyword evidence="2" id="KW-0732">Signal</keyword>
<keyword evidence="1" id="KW-1133">Transmembrane helix</keyword>
<gene>
    <name evidence="3" type="ORF">DKX38_019639</name>
</gene>
<dbReference type="EMBL" id="VDCV01000013">
    <property type="protein sequence ID" value="KAB5529558.1"/>
    <property type="molecule type" value="Genomic_DNA"/>
</dbReference>
<evidence type="ECO:0000313" key="4">
    <source>
        <dbReference type="Proteomes" id="UP000326939"/>
    </source>
</evidence>
<dbReference type="Proteomes" id="UP000326939">
    <property type="component" value="Chromosome 13"/>
</dbReference>
<evidence type="ECO:0000256" key="2">
    <source>
        <dbReference type="SAM" id="SignalP"/>
    </source>
</evidence>
<comment type="caution">
    <text evidence="3">The sequence shown here is derived from an EMBL/GenBank/DDBJ whole genome shotgun (WGS) entry which is preliminary data.</text>
</comment>
<evidence type="ECO:0000313" key="3">
    <source>
        <dbReference type="EMBL" id="KAB5529558.1"/>
    </source>
</evidence>
<protein>
    <submittedName>
        <fullName evidence="3">Uncharacterized protein</fullName>
    </submittedName>
</protein>
<keyword evidence="1" id="KW-0472">Membrane</keyword>
<keyword evidence="4" id="KW-1185">Reference proteome</keyword>
<name>A0A5N5KH31_9ROSI</name>
<dbReference type="AlphaFoldDB" id="A0A5N5KH31"/>
<feature type="chain" id="PRO_5024303277" evidence="2">
    <location>
        <begin position="18"/>
        <end position="85"/>
    </location>
</feature>
<evidence type="ECO:0000256" key="1">
    <source>
        <dbReference type="SAM" id="Phobius"/>
    </source>
</evidence>
<feature type="transmembrane region" description="Helical" evidence="1">
    <location>
        <begin position="51"/>
        <end position="70"/>
    </location>
</feature>
<sequence length="85" mass="9598">MALIPFLFLLSIGGAFSASALSICPNDSALFLYDIQSQCPVSISPNPPLQVRFSFFFFLLLGLLIVIWFVEQFLLNVTFRFCELE</sequence>
<organism evidence="3 4">
    <name type="scientific">Salix brachista</name>
    <dbReference type="NCBI Taxonomy" id="2182728"/>
    <lineage>
        <taxon>Eukaryota</taxon>
        <taxon>Viridiplantae</taxon>
        <taxon>Streptophyta</taxon>
        <taxon>Embryophyta</taxon>
        <taxon>Tracheophyta</taxon>
        <taxon>Spermatophyta</taxon>
        <taxon>Magnoliopsida</taxon>
        <taxon>eudicotyledons</taxon>
        <taxon>Gunneridae</taxon>
        <taxon>Pentapetalae</taxon>
        <taxon>rosids</taxon>
        <taxon>fabids</taxon>
        <taxon>Malpighiales</taxon>
        <taxon>Salicaceae</taxon>
        <taxon>Saliceae</taxon>
        <taxon>Salix</taxon>
    </lineage>
</organism>